<gene>
    <name evidence="1" type="ORF">S01H1_63990</name>
</gene>
<accession>X0X9H6</accession>
<evidence type="ECO:0000313" key="1">
    <source>
        <dbReference type="EMBL" id="GAG39854.1"/>
    </source>
</evidence>
<evidence type="ECO:0008006" key="2">
    <source>
        <dbReference type="Google" id="ProtNLM"/>
    </source>
</evidence>
<name>X0X9H6_9ZZZZ</name>
<dbReference type="AlphaFoldDB" id="X0X9H6"/>
<proteinExistence type="predicted"/>
<comment type="caution">
    <text evidence="1">The sequence shown here is derived from an EMBL/GenBank/DDBJ whole genome shotgun (WGS) entry which is preliminary data.</text>
</comment>
<dbReference type="EMBL" id="BARS01042148">
    <property type="protein sequence ID" value="GAG39854.1"/>
    <property type="molecule type" value="Genomic_DNA"/>
</dbReference>
<feature type="non-terminal residue" evidence="1">
    <location>
        <position position="252"/>
    </location>
</feature>
<protein>
    <recommendedName>
        <fullName evidence="2">Fibronectin type-III domain-containing protein</fullName>
    </recommendedName>
</protein>
<feature type="non-terminal residue" evidence="1">
    <location>
        <position position="1"/>
    </location>
</feature>
<dbReference type="InterPro" id="IPR013783">
    <property type="entry name" value="Ig-like_fold"/>
</dbReference>
<reference evidence="1" key="1">
    <citation type="journal article" date="2014" name="Front. Microbiol.">
        <title>High frequency of phylogenetically diverse reductive dehalogenase-homologous genes in deep subseafloor sedimentary metagenomes.</title>
        <authorList>
            <person name="Kawai M."/>
            <person name="Futagami T."/>
            <person name="Toyoda A."/>
            <person name="Takaki Y."/>
            <person name="Nishi S."/>
            <person name="Hori S."/>
            <person name="Arai W."/>
            <person name="Tsubouchi T."/>
            <person name="Morono Y."/>
            <person name="Uchiyama I."/>
            <person name="Ito T."/>
            <person name="Fujiyama A."/>
            <person name="Inagaki F."/>
            <person name="Takami H."/>
        </authorList>
    </citation>
    <scope>NUCLEOTIDE SEQUENCE</scope>
    <source>
        <strain evidence="1">Expedition CK06-06</strain>
    </source>
</reference>
<organism evidence="1">
    <name type="scientific">marine sediment metagenome</name>
    <dbReference type="NCBI Taxonomy" id="412755"/>
    <lineage>
        <taxon>unclassified sequences</taxon>
        <taxon>metagenomes</taxon>
        <taxon>ecological metagenomes</taxon>
    </lineage>
</organism>
<dbReference type="Gene3D" id="2.60.40.10">
    <property type="entry name" value="Immunoglobulins"/>
    <property type="match status" value="1"/>
</dbReference>
<sequence length="252" mass="27869">PLFGLSEVRFFSIPVFAREPQPESEATDVSIGTIDEPVDVTLGWRAGRDAVTHDVYLSTDEQAVIDGNAPFTTVAETSYGPLSLDLGTTYYWKINEVNEAETPTTWQSEIWNFTTPEYFVVDDFEDYNDWPPDEIFNAWIDGYYDPANGALVSNAAPPWAETAIVRGGEQAMPLFYSNTGGATYSEGERTFAVPQDWAKAGVKTLALYFYGTGGNTGQLYVEVNDTKVPYDGDASNLARAGWQAWNIDMAPF</sequence>